<keyword evidence="5 6" id="KW-0804">Transcription</keyword>
<keyword evidence="11" id="KW-1185">Reference proteome</keyword>
<dbReference type="PANTHER" id="PTHR43133">
    <property type="entry name" value="RNA POLYMERASE ECF-TYPE SIGMA FACTO"/>
    <property type="match status" value="1"/>
</dbReference>
<dbReference type="Gene3D" id="1.10.1740.10">
    <property type="match status" value="1"/>
</dbReference>
<dbReference type="PANTHER" id="PTHR43133:SF8">
    <property type="entry name" value="RNA POLYMERASE SIGMA FACTOR HI_1459-RELATED"/>
    <property type="match status" value="1"/>
</dbReference>
<evidence type="ECO:0000313" key="11">
    <source>
        <dbReference type="Proteomes" id="UP000070252"/>
    </source>
</evidence>
<evidence type="ECO:0000256" key="5">
    <source>
        <dbReference type="ARBA" id="ARBA00023163"/>
    </source>
</evidence>
<dbReference type="NCBIfam" id="TIGR02937">
    <property type="entry name" value="sigma70-ECF"/>
    <property type="match status" value="1"/>
</dbReference>
<dbReference type="OrthoDB" id="9785675at2"/>
<dbReference type="InterPro" id="IPR014284">
    <property type="entry name" value="RNA_pol_sigma-70_dom"/>
</dbReference>
<keyword evidence="4 6" id="KW-0238">DNA-binding</keyword>
<evidence type="ECO:0000259" key="7">
    <source>
        <dbReference type="Pfam" id="PF04542"/>
    </source>
</evidence>
<dbReference type="EMBL" id="LIPY01000124">
    <property type="protein sequence ID" value="KWX70000.1"/>
    <property type="molecule type" value="Genomic_DNA"/>
</dbReference>
<keyword evidence="2 6" id="KW-0805">Transcription regulation</keyword>
<dbReference type="PROSITE" id="PS01063">
    <property type="entry name" value="SIGMA70_ECF"/>
    <property type="match status" value="1"/>
</dbReference>
<dbReference type="GO" id="GO:0006352">
    <property type="term" value="P:DNA-templated transcription initiation"/>
    <property type="evidence" value="ECO:0007669"/>
    <property type="project" value="InterPro"/>
</dbReference>
<dbReference type="InterPro" id="IPR013249">
    <property type="entry name" value="RNA_pol_sigma70_r4_t2"/>
</dbReference>
<evidence type="ECO:0000259" key="8">
    <source>
        <dbReference type="Pfam" id="PF08281"/>
    </source>
</evidence>
<keyword evidence="3 6" id="KW-0731">Sigma factor</keyword>
<dbReference type="Proteomes" id="UP000182783">
    <property type="component" value="Unassembled WGS sequence"/>
</dbReference>
<dbReference type="GO" id="GO:0016987">
    <property type="term" value="F:sigma factor activity"/>
    <property type="evidence" value="ECO:0007669"/>
    <property type="project" value="UniProtKB-KW"/>
</dbReference>
<protein>
    <recommendedName>
        <fullName evidence="6">RNA polymerase sigma factor</fullName>
    </recommendedName>
</protein>
<proteinExistence type="inferred from homology"/>
<dbReference type="RefSeq" id="WP_143013375.1">
    <property type="nucleotide sequence ID" value="NZ_CP048429.1"/>
</dbReference>
<name>A0A1G9K978_9BACL</name>
<dbReference type="InterPro" id="IPR036388">
    <property type="entry name" value="WH-like_DNA-bd_sf"/>
</dbReference>
<dbReference type="Pfam" id="PF04542">
    <property type="entry name" value="Sigma70_r2"/>
    <property type="match status" value="1"/>
</dbReference>
<evidence type="ECO:0000256" key="6">
    <source>
        <dbReference type="RuleBase" id="RU000716"/>
    </source>
</evidence>
<evidence type="ECO:0000256" key="2">
    <source>
        <dbReference type="ARBA" id="ARBA00023015"/>
    </source>
</evidence>
<dbReference type="Proteomes" id="UP000070252">
    <property type="component" value="Unassembled WGS sequence"/>
</dbReference>
<organism evidence="10 12">
    <name type="scientific">Paenibacillus jilunlii</name>
    <dbReference type="NCBI Taxonomy" id="682956"/>
    <lineage>
        <taxon>Bacteria</taxon>
        <taxon>Bacillati</taxon>
        <taxon>Bacillota</taxon>
        <taxon>Bacilli</taxon>
        <taxon>Bacillales</taxon>
        <taxon>Paenibacillaceae</taxon>
        <taxon>Paenibacillus</taxon>
    </lineage>
</organism>
<feature type="domain" description="RNA polymerase sigma-70 region 2" evidence="7">
    <location>
        <begin position="14"/>
        <end position="81"/>
    </location>
</feature>
<gene>
    <name evidence="9" type="ORF">AML91_30125</name>
    <name evidence="10" type="ORF">SAMN05216191_103173</name>
</gene>
<dbReference type="GO" id="GO:0003677">
    <property type="term" value="F:DNA binding"/>
    <property type="evidence" value="ECO:0007669"/>
    <property type="project" value="UniProtKB-KW"/>
</dbReference>
<accession>A0A1G9K978</accession>
<dbReference type="InterPro" id="IPR013325">
    <property type="entry name" value="RNA_pol_sigma_r2"/>
</dbReference>
<sequence length="178" mass="20675">MKDYPIAKERAREMFKEHSSYIYGVALMLTRQRVLADDITQETFLRAFAKFDHYDDSKPLRPWLYRITVNTARNMLRKKSWKQLFTGLPVMDAEDSAEYMAMQGEDSQMLWHAVSRLSLKQREVITLHYYAGLPLPETASALGIPLGTCKSRLHAALEKLRLHCEKEPELQTLKEGLK</sequence>
<evidence type="ECO:0000256" key="4">
    <source>
        <dbReference type="ARBA" id="ARBA00023125"/>
    </source>
</evidence>
<dbReference type="SUPFAM" id="SSF88659">
    <property type="entry name" value="Sigma3 and sigma4 domains of RNA polymerase sigma factors"/>
    <property type="match status" value="1"/>
</dbReference>
<reference evidence="9 11" key="1">
    <citation type="submission" date="2015-08" db="EMBL/GenBank/DDBJ databases">
        <title>Genome of Paenibacillus jilunlii.</title>
        <authorList>
            <person name="Sant'Anna F.H."/>
            <person name="Ambrosini A."/>
            <person name="Souza R."/>
            <person name="Bach E."/>
            <person name="Fernandes G."/>
            <person name="Balsanelli E."/>
            <person name="Baura V.A."/>
            <person name="Pedrosa F.O."/>
            <person name="Souza E.M."/>
            <person name="Passaglia L."/>
        </authorList>
    </citation>
    <scope>NUCLEOTIDE SEQUENCE [LARGE SCALE GENOMIC DNA]</scope>
    <source>
        <strain evidence="9 11">DSM 23019</strain>
    </source>
</reference>
<feature type="domain" description="RNA polymerase sigma factor 70 region 4 type 2" evidence="8">
    <location>
        <begin position="108"/>
        <end position="160"/>
    </location>
</feature>
<evidence type="ECO:0000313" key="10">
    <source>
        <dbReference type="EMBL" id="SDL46328.1"/>
    </source>
</evidence>
<dbReference type="InterPro" id="IPR013324">
    <property type="entry name" value="RNA_pol_sigma_r3/r4-like"/>
</dbReference>
<dbReference type="GO" id="GO:0006950">
    <property type="term" value="P:response to stress"/>
    <property type="evidence" value="ECO:0007669"/>
    <property type="project" value="UniProtKB-ARBA"/>
</dbReference>
<dbReference type="AlphaFoldDB" id="A0A1G9K978"/>
<comment type="similarity">
    <text evidence="1 6">Belongs to the sigma-70 factor family. ECF subfamily.</text>
</comment>
<evidence type="ECO:0000256" key="3">
    <source>
        <dbReference type="ARBA" id="ARBA00023082"/>
    </source>
</evidence>
<dbReference type="InterPro" id="IPR000838">
    <property type="entry name" value="RNA_pol_sigma70_ECF_CS"/>
</dbReference>
<dbReference type="SUPFAM" id="SSF88946">
    <property type="entry name" value="Sigma2 domain of RNA polymerase sigma factors"/>
    <property type="match status" value="1"/>
</dbReference>
<dbReference type="Pfam" id="PF08281">
    <property type="entry name" value="Sigma70_r4_2"/>
    <property type="match status" value="1"/>
</dbReference>
<dbReference type="Gene3D" id="1.10.10.10">
    <property type="entry name" value="Winged helix-like DNA-binding domain superfamily/Winged helix DNA-binding domain"/>
    <property type="match status" value="1"/>
</dbReference>
<dbReference type="EMBL" id="FNGM01000003">
    <property type="protein sequence ID" value="SDL46328.1"/>
    <property type="molecule type" value="Genomic_DNA"/>
</dbReference>
<reference evidence="10 12" key="2">
    <citation type="submission" date="2016-10" db="EMBL/GenBank/DDBJ databases">
        <authorList>
            <person name="de Groot N.N."/>
        </authorList>
    </citation>
    <scope>NUCLEOTIDE SEQUENCE [LARGE SCALE GENOMIC DNA]</scope>
    <source>
        <strain evidence="10 12">CGMCC 1.10239</strain>
    </source>
</reference>
<dbReference type="InterPro" id="IPR007627">
    <property type="entry name" value="RNA_pol_sigma70_r2"/>
</dbReference>
<evidence type="ECO:0000313" key="9">
    <source>
        <dbReference type="EMBL" id="KWX70000.1"/>
    </source>
</evidence>
<evidence type="ECO:0000256" key="1">
    <source>
        <dbReference type="ARBA" id="ARBA00010641"/>
    </source>
</evidence>
<dbReference type="InterPro" id="IPR039425">
    <property type="entry name" value="RNA_pol_sigma-70-like"/>
</dbReference>
<evidence type="ECO:0000313" key="12">
    <source>
        <dbReference type="Proteomes" id="UP000182783"/>
    </source>
</evidence>
<dbReference type="CDD" id="cd06171">
    <property type="entry name" value="Sigma70_r4"/>
    <property type="match status" value="1"/>
</dbReference>